<name>W6MXD0_9ASCO</name>
<dbReference type="RefSeq" id="XP_022460665.1">
    <property type="nucleotide sequence ID" value="XM_022601416.1"/>
</dbReference>
<reference evidence="2" key="2">
    <citation type="submission" date="2014-02" db="EMBL/GenBank/DDBJ databases">
        <title>Complete DNA sequence of /Kuraishia capsulata/ illustrates novel genomic features among budding yeasts (/Saccharomycotina/).</title>
        <authorList>
            <person name="Morales L."/>
            <person name="Noel B."/>
            <person name="Porcel B."/>
            <person name="Marcet-Houben M."/>
            <person name="Hullo M-F."/>
            <person name="Sacerdot C."/>
            <person name="Tekaia F."/>
            <person name="Leh-Louis V."/>
            <person name="Despons L."/>
            <person name="Khanna V."/>
            <person name="Aury J-M."/>
            <person name="Barbe V."/>
            <person name="Couloux A."/>
            <person name="Labadie K."/>
            <person name="Pelletier E."/>
            <person name="Souciet J-L."/>
            <person name="Boekhout T."/>
            <person name="Gabaldon T."/>
            <person name="Wincker P."/>
            <person name="Dujon B."/>
        </authorList>
    </citation>
    <scope>NUCLEOTIDE SEQUENCE</scope>
    <source>
        <strain evidence="2">CBS 1993</strain>
    </source>
</reference>
<dbReference type="GeneID" id="34522053"/>
<dbReference type="OrthoDB" id="3997871at2759"/>
<reference evidence="2" key="1">
    <citation type="submission" date="2013-12" db="EMBL/GenBank/DDBJ databases">
        <authorList>
            <person name="Genoscope - CEA"/>
        </authorList>
    </citation>
    <scope>NUCLEOTIDE SEQUENCE</scope>
    <source>
        <strain evidence="2">CBS 1993</strain>
    </source>
</reference>
<feature type="coiled-coil region" evidence="1">
    <location>
        <begin position="95"/>
        <end position="126"/>
    </location>
</feature>
<evidence type="ECO:0000313" key="2">
    <source>
        <dbReference type="EMBL" id="CDK28675.1"/>
    </source>
</evidence>
<accession>W6MXD0</accession>
<keyword evidence="3" id="KW-1185">Reference proteome</keyword>
<dbReference type="HOGENOM" id="CLU_1008532_0_0_1"/>
<keyword evidence="1" id="KW-0175">Coiled coil</keyword>
<dbReference type="Proteomes" id="UP000019384">
    <property type="component" value="Unassembled WGS sequence"/>
</dbReference>
<gene>
    <name evidence="2" type="ORF">KUCA_T00004659001</name>
</gene>
<sequence>MSSPNSDASISQVDAEIATIDQSKRDETYTRNLAKEIEQKKKFSKAIELVLVSEDYQNEAQQVDKETALKKRAIALYETLNRQPYNPERGEVLGIALAQSNMKAQIQALEKYKEQLVKKKERLNQKWRFQKGTSVDLKNLARAIDERHSAETDKRRQFVTDRNPEATRVRKARQRLEALEEREEEMVAHLRYTLDTYFIQPKIDLLFSSQSEAEIKRVRQRALKLVEKLINEIFEGTFNFISVDGSDPFVRHLVKGNVVEQKNQMTQIRLHRFDTS</sequence>
<dbReference type="EMBL" id="HG793129">
    <property type="protein sequence ID" value="CDK28675.1"/>
    <property type="molecule type" value="Genomic_DNA"/>
</dbReference>
<proteinExistence type="predicted"/>
<protein>
    <submittedName>
        <fullName evidence="2">Uncharacterized protein</fullName>
    </submittedName>
</protein>
<evidence type="ECO:0000256" key="1">
    <source>
        <dbReference type="SAM" id="Coils"/>
    </source>
</evidence>
<organism evidence="2 3">
    <name type="scientific">Kuraishia capsulata CBS 1993</name>
    <dbReference type="NCBI Taxonomy" id="1382522"/>
    <lineage>
        <taxon>Eukaryota</taxon>
        <taxon>Fungi</taxon>
        <taxon>Dikarya</taxon>
        <taxon>Ascomycota</taxon>
        <taxon>Saccharomycotina</taxon>
        <taxon>Pichiomycetes</taxon>
        <taxon>Pichiales</taxon>
        <taxon>Pichiaceae</taxon>
        <taxon>Kuraishia</taxon>
    </lineage>
</organism>
<dbReference type="AlphaFoldDB" id="W6MXD0"/>
<evidence type="ECO:0000313" key="3">
    <source>
        <dbReference type="Proteomes" id="UP000019384"/>
    </source>
</evidence>